<gene>
    <name evidence="1" type="ORF">DFH08DRAFT_932743</name>
</gene>
<keyword evidence="2" id="KW-1185">Reference proteome</keyword>
<organism evidence="1 2">
    <name type="scientific">Mycena albidolilacea</name>
    <dbReference type="NCBI Taxonomy" id="1033008"/>
    <lineage>
        <taxon>Eukaryota</taxon>
        <taxon>Fungi</taxon>
        <taxon>Dikarya</taxon>
        <taxon>Basidiomycota</taxon>
        <taxon>Agaricomycotina</taxon>
        <taxon>Agaricomycetes</taxon>
        <taxon>Agaricomycetidae</taxon>
        <taxon>Agaricales</taxon>
        <taxon>Marasmiineae</taxon>
        <taxon>Mycenaceae</taxon>
        <taxon>Mycena</taxon>
    </lineage>
</organism>
<reference evidence="1" key="1">
    <citation type="submission" date="2023-03" db="EMBL/GenBank/DDBJ databases">
        <title>Massive genome expansion in bonnet fungi (Mycena s.s.) driven by repeated elements and novel gene families across ecological guilds.</title>
        <authorList>
            <consortium name="Lawrence Berkeley National Laboratory"/>
            <person name="Harder C.B."/>
            <person name="Miyauchi S."/>
            <person name="Viragh M."/>
            <person name="Kuo A."/>
            <person name="Thoen E."/>
            <person name="Andreopoulos B."/>
            <person name="Lu D."/>
            <person name="Skrede I."/>
            <person name="Drula E."/>
            <person name="Henrissat B."/>
            <person name="Morin E."/>
            <person name="Kohler A."/>
            <person name="Barry K."/>
            <person name="LaButti K."/>
            <person name="Morin E."/>
            <person name="Salamov A."/>
            <person name="Lipzen A."/>
            <person name="Mereny Z."/>
            <person name="Hegedus B."/>
            <person name="Baldrian P."/>
            <person name="Stursova M."/>
            <person name="Weitz H."/>
            <person name="Taylor A."/>
            <person name="Grigoriev I.V."/>
            <person name="Nagy L.G."/>
            <person name="Martin F."/>
            <person name="Kauserud H."/>
        </authorList>
    </citation>
    <scope>NUCLEOTIDE SEQUENCE</scope>
    <source>
        <strain evidence="1">CBHHK002</strain>
    </source>
</reference>
<evidence type="ECO:0000313" key="2">
    <source>
        <dbReference type="Proteomes" id="UP001218218"/>
    </source>
</evidence>
<name>A0AAD7AEE9_9AGAR</name>
<proteinExistence type="predicted"/>
<evidence type="ECO:0000313" key="1">
    <source>
        <dbReference type="EMBL" id="KAJ7356630.1"/>
    </source>
</evidence>
<sequence length="232" mass="26338">MAIDGHLTAHVQWTRTSLTINTKLYYYERLGLFIKFFRRPLDPCYDGGNSALSSNTFLLLLMVLFAGRARVRSSCILLWSWGLCMWWRRASRPTVILLHLRRFHELLEVFLQNERRQRLILIKNRGHQSGRASAYISGRVAESNGTQECVWYSMCIGAENHSVRTKILELPAITVELGPTHGDHRMTLTAVHGVGRASVDAISLETIPCGNTKFAVVRQSPIPGPLEFQAFK</sequence>
<accession>A0AAD7AEE9</accession>
<dbReference type="AlphaFoldDB" id="A0AAD7AEE9"/>
<dbReference type="Proteomes" id="UP001218218">
    <property type="component" value="Unassembled WGS sequence"/>
</dbReference>
<comment type="caution">
    <text evidence="1">The sequence shown here is derived from an EMBL/GenBank/DDBJ whole genome shotgun (WGS) entry which is preliminary data.</text>
</comment>
<protein>
    <submittedName>
        <fullName evidence="1">Uncharacterized protein</fullName>
    </submittedName>
</protein>
<dbReference type="EMBL" id="JARIHO010000008">
    <property type="protein sequence ID" value="KAJ7356630.1"/>
    <property type="molecule type" value="Genomic_DNA"/>
</dbReference>